<evidence type="ECO:0000313" key="1">
    <source>
        <dbReference type="EMBL" id="QLL65667.1"/>
    </source>
</evidence>
<accession>A0A859QU59</accession>
<dbReference type="EMBL" id="CP041241">
    <property type="protein sequence ID" value="QLL65667.1"/>
    <property type="molecule type" value="Genomic_DNA"/>
</dbReference>
<sequence>MFEYRLFQLGDESAITKLFQTVFSRSMSRDAWTWRYLGHPAGSAKVMLAFSGDELVGHYAANSAPLSVDGSEISAALSMTTMTHPDYRGRGLFEKTANKLYGHLPEMGVAAVYGFPNAAVHALRQLKVGWRDVYEVPTLTLDLGSLSKVYRPDSTVVEIDHIDERFDLFFQAVGPKLPICGARNAAILAWRLDQHPDNRYTRLVLCEGSEISGYAITKSYGADATDLVELRCSDNSAARALLSTVIARASAAGHARISTWCLPEETHRLVLEALGFKAGGPVTYFGARTFLPISKDMFDSRLWRLSMLDSDLY</sequence>
<dbReference type="Proteomes" id="UP000510721">
    <property type="component" value="Plasmid pEmeITTGR7c"/>
</dbReference>
<dbReference type="GO" id="GO:0016747">
    <property type="term" value="F:acyltransferase activity, transferring groups other than amino-acyl groups"/>
    <property type="evidence" value="ECO:0007669"/>
    <property type="project" value="InterPro"/>
</dbReference>
<dbReference type="RefSeq" id="WP_180942566.1">
    <property type="nucleotide sequence ID" value="NZ_CP041241.1"/>
</dbReference>
<dbReference type="Gene3D" id="3.40.630.30">
    <property type="match status" value="1"/>
</dbReference>
<geneLocation type="plasmid" evidence="2">
    <name>pemeittgr7c</name>
</geneLocation>
<protein>
    <submittedName>
        <fullName evidence="1">GNAT family N-acetyltransferase</fullName>
    </submittedName>
</protein>
<dbReference type="InterPro" id="IPR016181">
    <property type="entry name" value="Acyl_CoA_acyltransferase"/>
</dbReference>
<dbReference type="KEGG" id="emx:FKV68_30700"/>
<name>A0A859QU59_9HYPH</name>
<evidence type="ECO:0000313" key="2">
    <source>
        <dbReference type="Proteomes" id="UP000510721"/>
    </source>
</evidence>
<gene>
    <name evidence="1" type="ORF">FKV68_30700</name>
</gene>
<dbReference type="InterPro" id="IPR000182">
    <property type="entry name" value="GNAT_dom"/>
</dbReference>
<dbReference type="PROSITE" id="PS51186">
    <property type="entry name" value="GNAT"/>
    <property type="match status" value="1"/>
</dbReference>
<organism evidence="1 2">
    <name type="scientific">Sinorhizobium mexicanum</name>
    <dbReference type="NCBI Taxonomy" id="375549"/>
    <lineage>
        <taxon>Bacteria</taxon>
        <taxon>Pseudomonadati</taxon>
        <taxon>Pseudomonadota</taxon>
        <taxon>Alphaproteobacteria</taxon>
        <taxon>Hyphomicrobiales</taxon>
        <taxon>Rhizobiaceae</taxon>
        <taxon>Sinorhizobium/Ensifer group</taxon>
        <taxon>Sinorhizobium</taxon>
    </lineage>
</organism>
<keyword evidence="1" id="KW-0614">Plasmid</keyword>
<reference evidence="1 2" key="1">
    <citation type="submission" date="2019-06" db="EMBL/GenBank/DDBJ databases">
        <title>Complete genome sequence of Ensifer mexicanus ITTG R7 isolated from nodules of Acacia angustissima (Mill.) Kuntze.</title>
        <authorList>
            <person name="Rincon-Rosales R."/>
            <person name="Rogel M.A."/>
            <person name="Guerrero G."/>
            <person name="Rincon-Molina C.I."/>
            <person name="Lopez-Lopez A."/>
            <person name="Martinez-Romero E."/>
        </authorList>
    </citation>
    <scope>NUCLEOTIDE SEQUENCE [LARGE SCALE GENOMIC DNA]</scope>
    <source>
        <strain evidence="1 2">ITTG R7</strain>
        <plasmid evidence="2">pemeittgr7c</plasmid>
    </source>
</reference>
<dbReference type="AlphaFoldDB" id="A0A859QU59"/>
<dbReference type="SUPFAM" id="SSF55729">
    <property type="entry name" value="Acyl-CoA N-acyltransferases (Nat)"/>
    <property type="match status" value="1"/>
</dbReference>
<proteinExistence type="predicted"/>
<keyword evidence="2" id="KW-1185">Reference proteome</keyword>
<dbReference type="Pfam" id="PF13527">
    <property type="entry name" value="Acetyltransf_9"/>
    <property type="match status" value="1"/>
</dbReference>
<keyword evidence="1" id="KW-0808">Transferase</keyword>